<evidence type="ECO:0000313" key="3">
    <source>
        <dbReference type="Proteomes" id="UP000680348"/>
    </source>
</evidence>
<organism evidence="2 3">
    <name type="scientific">Pseudaminobacter soli</name>
    <name type="common">ex Zhang et al. 2022</name>
    <dbReference type="NCBI Taxonomy" id="2831468"/>
    <lineage>
        <taxon>Bacteria</taxon>
        <taxon>Pseudomonadati</taxon>
        <taxon>Pseudomonadota</taxon>
        <taxon>Alphaproteobacteria</taxon>
        <taxon>Hyphomicrobiales</taxon>
        <taxon>Phyllobacteriaceae</taxon>
        <taxon>Pseudaminobacter</taxon>
    </lineage>
</organism>
<dbReference type="InterPro" id="IPR029063">
    <property type="entry name" value="SAM-dependent_MTases_sf"/>
</dbReference>
<accession>A0A942IC95</accession>
<protein>
    <submittedName>
        <fullName evidence="2">Class I SAM-dependent methyltransferase</fullName>
    </submittedName>
</protein>
<evidence type="ECO:0000313" key="2">
    <source>
        <dbReference type="EMBL" id="MBS3652461.1"/>
    </source>
</evidence>
<evidence type="ECO:0000259" key="1">
    <source>
        <dbReference type="Pfam" id="PF08241"/>
    </source>
</evidence>
<sequence>MNAIPKLSPPRLASYDEIASEYYDPLRHPTCASLRELSAAYLAPRIAQASGGARSLVEVGAGQSLLAPFWKAAGGDLRDVTLLDSSPSMLAYSAEWEQLGASLVVADATTTGLPAGSVDVLVSSLGDPYNSPAFWQEVSRILKPGGTCHFTSPAFEWAMAFRDEENLSTAEFLRADGAELLMPSPVYKQLDQLRMFAGAGLRLIDEEALTRQALASKPAPKLMCVPFDVPVVRGYSLRGP</sequence>
<reference evidence="2" key="1">
    <citation type="submission" date="2021-04" db="EMBL/GenBank/DDBJ databases">
        <title>Pseudaminobacter soli sp. nov., isolated from paddy soil contaminated by heavy metals.</title>
        <authorList>
            <person name="Zhang K."/>
        </authorList>
    </citation>
    <scope>NUCLEOTIDE SEQUENCE</scope>
    <source>
        <strain evidence="2">19-2017</strain>
    </source>
</reference>
<dbReference type="GO" id="GO:0032259">
    <property type="term" value="P:methylation"/>
    <property type="evidence" value="ECO:0007669"/>
    <property type="project" value="UniProtKB-KW"/>
</dbReference>
<keyword evidence="2" id="KW-0489">Methyltransferase</keyword>
<dbReference type="AlphaFoldDB" id="A0A942IC95"/>
<gene>
    <name evidence="2" type="ORF">KEU06_28140</name>
</gene>
<dbReference type="EMBL" id="JAGWCR010000027">
    <property type="protein sequence ID" value="MBS3652461.1"/>
    <property type="molecule type" value="Genomic_DNA"/>
</dbReference>
<dbReference type="Proteomes" id="UP000680348">
    <property type="component" value="Unassembled WGS sequence"/>
</dbReference>
<dbReference type="RefSeq" id="WP_188258015.1">
    <property type="nucleotide sequence ID" value="NZ_JABVCF010000027.1"/>
</dbReference>
<dbReference type="GO" id="GO:0008757">
    <property type="term" value="F:S-adenosylmethionine-dependent methyltransferase activity"/>
    <property type="evidence" value="ECO:0007669"/>
    <property type="project" value="InterPro"/>
</dbReference>
<name>A0A942IC95_9HYPH</name>
<keyword evidence="3" id="KW-1185">Reference proteome</keyword>
<dbReference type="Pfam" id="PF08241">
    <property type="entry name" value="Methyltransf_11"/>
    <property type="match status" value="1"/>
</dbReference>
<dbReference type="InterPro" id="IPR013216">
    <property type="entry name" value="Methyltransf_11"/>
</dbReference>
<dbReference type="SUPFAM" id="SSF53335">
    <property type="entry name" value="S-adenosyl-L-methionine-dependent methyltransferases"/>
    <property type="match status" value="1"/>
</dbReference>
<comment type="caution">
    <text evidence="2">The sequence shown here is derived from an EMBL/GenBank/DDBJ whole genome shotgun (WGS) entry which is preliminary data.</text>
</comment>
<keyword evidence="2" id="KW-0808">Transferase</keyword>
<dbReference type="CDD" id="cd02440">
    <property type="entry name" value="AdoMet_MTases"/>
    <property type="match status" value="1"/>
</dbReference>
<feature type="domain" description="Methyltransferase type 11" evidence="1">
    <location>
        <begin position="57"/>
        <end position="149"/>
    </location>
</feature>
<dbReference type="Gene3D" id="3.40.50.150">
    <property type="entry name" value="Vaccinia Virus protein VP39"/>
    <property type="match status" value="1"/>
</dbReference>
<proteinExistence type="predicted"/>